<evidence type="ECO:0000313" key="9">
    <source>
        <dbReference type="EMBL" id="KAG8461706.1"/>
    </source>
</evidence>
<feature type="region of interest" description="Disordered" evidence="7">
    <location>
        <begin position="173"/>
        <end position="253"/>
    </location>
</feature>
<dbReference type="OrthoDB" id="197206at2759"/>
<dbReference type="PANTHER" id="PTHR11586">
    <property type="entry name" value="TRNA-AMINOACYLATION COFACTOR ARC1 FAMILY MEMBER"/>
    <property type="match status" value="1"/>
</dbReference>
<reference evidence="9" key="1">
    <citation type="submission" date="2021-05" db="EMBL/GenBank/DDBJ databases">
        <title>The genome of the haptophyte Pavlova lutheri (Diacronema luteri, Pavlovales) - a model for lipid biosynthesis in eukaryotic algae.</title>
        <authorList>
            <person name="Hulatt C.J."/>
            <person name="Posewitz M.C."/>
        </authorList>
    </citation>
    <scope>NUCLEOTIDE SEQUENCE</scope>
    <source>
        <strain evidence="9">NIVA-4/92</strain>
    </source>
</reference>
<feature type="compositionally biased region" description="Pro residues" evidence="7">
    <location>
        <begin position="206"/>
        <end position="217"/>
    </location>
</feature>
<dbReference type="InterPro" id="IPR051270">
    <property type="entry name" value="Tyrosine-tRNA_ligase_regulator"/>
</dbReference>
<keyword evidence="10" id="KW-1185">Reference proteome</keyword>
<accession>A0A8J6C890</accession>
<feature type="domain" description="TRNA-binding" evidence="8">
    <location>
        <begin position="277"/>
        <end position="382"/>
    </location>
</feature>
<keyword evidence="5" id="KW-0648">Protein biosynthesis</keyword>
<evidence type="ECO:0000256" key="3">
    <source>
        <dbReference type="ARBA" id="ARBA00022555"/>
    </source>
</evidence>
<dbReference type="GO" id="GO:0006412">
    <property type="term" value="P:translation"/>
    <property type="evidence" value="ECO:0007669"/>
    <property type="project" value="UniProtKB-KW"/>
</dbReference>
<evidence type="ECO:0000256" key="1">
    <source>
        <dbReference type="ARBA" id="ARBA00004496"/>
    </source>
</evidence>
<comment type="caution">
    <text evidence="9">The sequence shown here is derived from an EMBL/GenBank/DDBJ whole genome shotgun (WGS) entry which is preliminary data.</text>
</comment>
<evidence type="ECO:0000256" key="4">
    <source>
        <dbReference type="ARBA" id="ARBA00022884"/>
    </source>
</evidence>
<comment type="subcellular location">
    <subcellularLocation>
        <location evidence="1">Cytoplasm</location>
    </subcellularLocation>
</comment>
<dbReference type="GO" id="GO:0005737">
    <property type="term" value="C:cytoplasm"/>
    <property type="evidence" value="ECO:0007669"/>
    <property type="project" value="UniProtKB-SubCell"/>
</dbReference>
<dbReference type="AlphaFoldDB" id="A0A8J6C890"/>
<gene>
    <name evidence="9" type="ORF">KFE25_001324</name>
</gene>
<keyword evidence="4 6" id="KW-0694">RNA-binding</keyword>
<feature type="compositionally biased region" description="Low complexity" evidence="7">
    <location>
        <begin position="240"/>
        <end position="253"/>
    </location>
</feature>
<organism evidence="9 10">
    <name type="scientific">Diacronema lutheri</name>
    <name type="common">Unicellular marine alga</name>
    <name type="synonym">Monochrysis lutheri</name>
    <dbReference type="NCBI Taxonomy" id="2081491"/>
    <lineage>
        <taxon>Eukaryota</taxon>
        <taxon>Haptista</taxon>
        <taxon>Haptophyta</taxon>
        <taxon>Pavlovophyceae</taxon>
        <taxon>Pavlovales</taxon>
        <taxon>Pavlovaceae</taxon>
        <taxon>Diacronema</taxon>
    </lineage>
</organism>
<dbReference type="GO" id="GO:0000049">
    <property type="term" value="F:tRNA binding"/>
    <property type="evidence" value="ECO:0007669"/>
    <property type="project" value="UniProtKB-UniRule"/>
</dbReference>
<evidence type="ECO:0000259" key="8">
    <source>
        <dbReference type="PROSITE" id="PS50886"/>
    </source>
</evidence>
<dbReference type="Pfam" id="PF01588">
    <property type="entry name" value="tRNA_bind"/>
    <property type="match status" value="1"/>
</dbReference>
<name>A0A8J6C890_DIALT</name>
<dbReference type="InterPro" id="IPR002547">
    <property type="entry name" value="tRNA-bd_dom"/>
</dbReference>
<evidence type="ECO:0000256" key="2">
    <source>
        <dbReference type="ARBA" id="ARBA00022490"/>
    </source>
</evidence>
<sequence>MASREELRQAYGKLLFKPLTSEALLAINKRLDARTLAPLGWDTVAPFVAHAISTPEAAAGVMPHMLEAVLVLDRALRAHVYLGGSFPVVADVAVYLAARPAFAAMSAAQRWAVCSASRWCAHMQHQLYGHEGAAAADTRVPGPLRIAFDCDMPPGEHVLTFATPNGCEVKVDGGYVQPSTERGVNAKGEGRKGDKGAVGGGGGSAPPAPPAPPPPAPNAASHAAGGAKKVKADRADKATADSAPPAATARGAGAKGGAAAVGADAPVAATAGGELSEMSRLDLRVGVVLEASKHPDADNLYIEQVDCGDGAPRTVVSGLAGLVPLEQLQGARVVVVCNLKPATMKGVESRAMVLCASEEKDGTRLVQLVTPPAGAPPGERVAFAGHEGPAETNPNAVKKKKLWEAVAPELRTDAAGVATYRGIPFQTSHGACRVTSLAHAQIK</sequence>
<dbReference type="SUPFAM" id="SSF50249">
    <property type="entry name" value="Nucleic acid-binding proteins"/>
    <property type="match status" value="1"/>
</dbReference>
<dbReference type="Gene3D" id="1.20.1050.10">
    <property type="match status" value="1"/>
</dbReference>
<dbReference type="SUPFAM" id="SSF47616">
    <property type="entry name" value="GST C-terminal domain-like"/>
    <property type="match status" value="1"/>
</dbReference>
<dbReference type="CDD" id="cd02799">
    <property type="entry name" value="tRNA_bind_EMAP-II_like"/>
    <property type="match status" value="1"/>
</dbReference>
<dbReference type="InterPro" id="IPR036282">
    <property type="entry name" value="Glutathione-S-Trfase_C_sf"/>
</dbReference>
<proteinExistence type="predicted"/>
<dbReference type="InterPro" id="IPR012340">
    <property type="entry name" value="NA-bd_OB-fold"/>
</dbReference>
<dbReference type="EMBL" id="JAGTXO010000024">
    <property type="protein sequence ID" value="KAG8461706.1"/>
    <property type="molecule type" value="Genomic_DNA"/>
</dbReference>
<evidence type="ECO:0000313" key="10">
    <source>
        <dbReference type="Proteomes" id="UP000751190"/>
    </source>
</evidence>
<evidence type="ECO:0000256" key="6">
    <source>
        <dbReference type="PROSITE-ProRule" id="PRU00209"/>
    </source>
</evidence>
<evidence type="ECO:0000256" key="7">
    <source>
        <dbReference type="SAM" id="MobiDB-lite"/>
    </source>
</evidence>
<dbReference type="PANTHER" id="PTHR11586:SF33">
    <property type="entry name" value="AMINOACYL TRNA SYNTHASE COMPLEX-INTERACTING MULTIFUNCTIONAL PROTEIN 1"/>
    <property type="match status" value="1"/>
</dbReference>
<keyword evidence="2" id="KW-0963">Cytoplasm</keyword>
<dbReference type="Gene3D" id="2.40.50.140">
    <property type="entry name" value="Nucleic acid-binding proteins"/>
    <property type="match status" value="1"/>
</dbReference>
<evidence type="ECO:0000256" key="5">
    <source>
        <dbReference type="ARBA" id="ARBA00022917"/>
    </source>
</evidence>
<dbReference type="FunFam" id="2.40.50.140:FF:000047">
    <property type="entry name" value="tyrosine--tRNA ligase, cytoplasmic isoform X2"/>
    <property type="match status" value="1"/>
</dbReference>
<keyword evidence="3 6" id="KW-0820">tRNA-binding</keyword>
<protein>
    <recommendedName>
        <fullName evidence="8">tRNA-binding domain-containing protein</fullName>
    </recommendedName>
</protein>
<dbReference type="PROSITE" id="PS50886">
    <property type="entry name" value="TRBD"/>
    <property type="match status" value="1"/>
</dbReference>
<dbReference type="Proteomes" id="UP000751190">
    <property type="component" value="Unassembled WGS sequence"/>
</dbReference>
<feature type="compositionally biased region" description="Low complexity" evidence="7">
    <location>
        <begin position="218"/>
        <end position="227"/>
    </location>
</feature>
<feature type="compositionally biased region" description="Basic and acidic residues" evidence="7">
    <location>
        <begin position="230"/>
        <end position="239"/>
    </location>
</feature>